<proteinExistence type="predicted"/>
<keyword evidence="2" id="KW-1185">Reference proteome</keyword>
<reference evidence="1" key="1">
    <citation type="submission" date="2009-09" db="EMBL/GenBank/DDBJ databases">
        <authorList>
            <person name="Weinstock G."/>
            <person name="Sodergren E."/>
            <person name="Clifton S."/>
            <person name="Fulton L."/>
            <person name="Fulton B."/>
            <person name="Courtney L."/>
            <person name="Fronick C."/>
            <person name="Harrison M."/>
            <person name="Strong C."/>
            <person name="Farmer C."/>
            <person name="Delahaunty K."/>
            <person name="Markovic C."/>
            <person name="Hall O."/>
            <person name="Minx P."/>
            <person name="Tomlinson C."/>
            <person name="Mitreva M."/>
            <person name="Nelson J."/>
            <person name="Hou S."/>
            <person name="Wollam A."/>
            <person name="Pepin K.H."/>
            <person name="Johnson M."/>
            <person name="Bhonagiri V."/>
            <person name="Nash W.E."/>
            <person name="Warren W."/>
            <person name="Chinwalla A."/>
            <person name="Mardis E.R."/>
            <person name="Wilson R.K."/>
        </authorList>
    </citation>
    <scope>NUCLEOTIDE SEQUENCE [LARGE SCALE GENOMIC DNA]</scope>
    <source>
        <strain evidence="1">ATCC 51259</strain>
    </source>
</reference>
<dbReference type="Proteomes" id="UP000003460">
    <property type="component" value="Unassembled WGS sequence"/>
</dbReference>
<organism evidence="1 2">
    <name type="scientific">Alloprevotella tannerae ATCC 51259</name>
    <dbReference type="NCBI Taxonomy" id="626522"/>
    <lineage>
        <taxon>Bacteria</taxon>
        <taxon>Pseudomonadati</taxon>
        <taxon>Bacteroidota</taxon>
        <taxon>Bacteroidia</taxon>
        <taxon>Bacteroidales</taxon>
        <taxon>Prevotellaceae</taxon>
        <taxon>Alloprevotella</taxon>
    </lineage>
</organism>
<comment type="caution">
    <text evidence="1">The sequence shown here is derived from an EMBL/GenBank/DDBJ whole genome shotgun (WGS) entry which is preliminary data.</text>
</comment>
<dbReference type="HOGENOM" id="CLU_3314905_0_0_10"/>
<dbReference type="EMBL" id="ACIJ02000005">
    <property type="protein sequence ID" value="EEX72776.1"/>
    <property type="molecule type" value="Genomic_DNA"/>
</dbReference>
<evidence type="ECO:0000313" key="2">
    <source>
        <dbReference type="Proteomes" id="UP000003460"/>
    </source>
</evidence>
<accession>C9LDM2</accession>
<sequence length="39" mass="4524">MSGNLFHRERKPLRSRAQTFVVVIKNEPVAYCGADYPSW</sequence>
<evidence type="ECO:0000313" key="1">
    <source>
        <dbReference type="EMBL" id="EEX72776.1"/>
    </source>
</evidence>
<dbReference type="AlphaFoldDB" id="C9LDM2"/>
<gene>
    <name evidence="1" type="ORF">GCWU000325_00294</name>
</gene>
<name>C9LDM2_9BACT</name>
<protein>
    <submittedName>
        <fullName evidence="1">Uncharacterized protein</fullName>
    </submittedName>
</protein>